<feature type="compositionally biased region" description="Polar residues" evidence="1">
    <location>
        <begin position="13"/>
        <end position="26"/>
    </location>
</feature>
<proteinExistence type="predicted"/>
<reference evidence="2" key="1">
    <citation type="submission" date="2020-06" db="EMBL/GenBank/DDBJ databases">
        <title>Draft genome of Bugula neritina, a colonial animal packing powerful symbionts and potential medicines.</title>
        <authorList>
            <person name="Rayko M."/>
        </authorList>
    </citation>
    <scope>NUCLEOTIDE SEQUENCE [LARGE SCALE GENOMIC DNA]</scope>
    <source>
        <strain evidence="2">Kwan_BN1</strain>
    </source>
</reference>
<feature type="region of interest" description="Disordered" evidence="1">
    <location>
        <begin position="1"/>
        <end position="26"/>
    </location>
</feature>
<dbReference type="EMBL" id="VXIV02002765">
    <property type="protein sequence ID" value="KAF6023085.1"/>
    <property type="molecule type" value="Genomic_DNA"/>
</dbReference>
<keyword evidence="3" id="KW-1185">Reference proteome</keyword>
<name>A0A7J7JAL9_BUGNE</name>
<protein>
    <submittedName>
        <fullName evidence="2">Uncharacterized protein</fullName>
    </submittedName>
</protein>
<dbReference type="AlphaFoldDB" id="A0A7J7JAL9"/>
<dbReference type="Proteomes" id="UP000593567">
    <property type="component" value="Unassembled WGS sequence"/>
</dbReference>
<evidence type="ECO:0000313" key="3">
    <source>
        <dbReference type="Proteomes" id="UP000593567"/>
    </source>
</evidence>
<organism evidence="2 3">
    <name type="scientific">Bugula neritina</name>
    <name type="common">Brown bryozoan</name>
    <name type="synonym">Sertularia neritina</name>
    <dbReference type="NCBI Taxonomy" id="10212"/>
    <lineage>
        <taxon>Eukaryota</taxon>
        <taxon>Metazoa</taxon>
        <taxon>Spiralia</taxon>
        <taxon>Lophotrochozoa</taxon>
        <taxon>Bryozoa</taxon>
        <taxon>Gymnolaemata</taxon>
        <taxon>Cheilostomatida</taxon>
        <taxon>Flustrina</taxon>
        <taxon>Buguloidea</taxon>
        <taxon>Bugulidae</taxon>
        <taxon>Bugula</taxon>
    </lineage>
</organism>
<sequence length="271" mass="30297">MPSYCPPHGKYYGTSTTQPKKPNTTTAVRVSCKPSLASSSTKYFDPVYPSRQFGTRLSKGYSSSVNFRPELYEQAYGESFLPGFGRDSYSAYKIADATFDDADDIVSASLKKDTAVMQDVERTMAEVSNLPPLIRPATVVKTSSETYQKGLPAAKISKVSKTSVKSRPVPKHVTTRRYRLPSDRSHYTLDITTKKPDILSVKERMCAKELVDLSSPSATLALKMRVKEAQNSLAKQSAMIDRYYVDKDNMEVDAELRRIKSQRALRAQSVY</sequence>
<accession>A0A7J7JAL9</accession>
<evidence type="ECO:0000256" key="1">
    <source>
        <dbReference type="SAM" id="MobiDB-lite"/>
    </source>
</evidence>
<comment type="caution">
    <text evidence="2">The sequence shown here is derived from an EMBL/GenBank/DDBJ whole genome shotgun (WGS) entry which is preliminary data.</text>
</comment>
<gene>
    <name evidence="2" type="ORF">EB796_018623</name>
</gene>
<evidence type="ECO:0000313" key="2">
    <source>
        <dbReference type="EMBL" id="KAF6023085.1"/>
    </source>
</evidence>